<dbReference type="STRING" id="1727163.AO498_07675"/>
<dbReference type="PROSITE" id="PS51352">
    <property type="entry name" value="THIOREDOXIN_2"/>
    <property type="match status" value="1"/>
</dbReference>
<dbReference type="PATRIC" id="fig|1727163.4.peg.1598"/>
<dbReference type="InterPro" id="IPR047262">
    <property type="entry name" value="PRX-like1"/>
</dbReference>
<dbReference type="SUPFAM" id="SSF52833">
    <property type="entry name" value="Thioredoxin-like"/>
    <property type="match status" value="1"/>
</dbReference>
<dbReference type="KEGG" id="alm:AO498_07675"/>
<dbReference type="EMBL" id="CP012836">
    <property type="protein sequence ID" value="AMQ56291.1"/>
    <property type="molecule type" value="Genomic_DNA"/>
</dbReference>
<dbReference type="PANTHER" id="PTHR43640">
    <property type="entry name" value="OS07G0260300 PROTEIN"/>
    <property type="match status" value="1"/>
</dbReference>
<dbReference type="Gene3D" id="3.40.30.10">
    <property type="entry name" value="Glutaredoxin"/>
    <property type="match status" value="1"/>
</dbReference>
<sequence length="192" mass="21773">MKTFAISFLLILSFQFLGKAQSLESLKAIDAVTSKEMSLLDFKSDKGTVIIFFNPDCPFAKMYASRILSLREKYQALGFKFLLVHPESGVSDVEQTELRSYIDDSGMRTSFLIDQGQTWIKQFQITKIPETVVLKWENETAKMMFKGAIDNNPQAESAVTERFLERALNQQLKGESPLPAQVRAVGCNIRQF</sequence>
<dbReference type="InterPro" id="IPR036249">
    <property type="entry name" value="Thioredoxin-like_sf"/>
</dbReference>
<dbReference type="Proteomes" id="UP000073816">
    <property type="component" value="Chromosome"/>
</dbReference>
<dbReference type="GO" id="GO:0016491">
    <property type="term" value="F:oxidoreductase activity"/>
    <property type="evidence" value="ECO:0007669"/>
    <property type="project" value="InterPro"/>
</dbReference>
<proteinExistence type="predicted"/>
<dbReference type="GO" id="GO:0016209">
    <property type="term" value="F:antioxidant activity"/>
    <property type="evidence" value="ECO:0007669"/>
    <property type="project" value="InterPro"/>
</dbReference>
<evidence type="ECO:0000259" key="1">
    <source>
        <dbReference type="PROSITE" id="PS51352"/>
    </source>
</evidence>
<protein>
    <recommendedName>
        <fullName evidence="1">Thioredoxin domain-containing protein</fullName>
    </recommendedName>
</protein>
<dbReference type="Pfam" id="PF00578">
    <property type="entry name" value="AhpC-TSA"/>
    <property type="match status" value="1"/>
</dbReference>
<accession>A0A142EMD6</accession>
<dbReference type="AlphaFoldDB" id="A0A142EMD6"/>
<gene>
    <name evidence="2" type="ORF">AO498_07675</name>
</gene>
<organism evidence="2 3">
    <name type="scientific">Algoriphagus sanaruensis</name>
    <dbReference type="NCBI Taxonomy" id="1727163"/>
    <lineage>
        <taxon>Bacteria</taxon>
        <taxon>Pseudomonadati</taxon>
        <taxon>Bacteroidota</taxon>
        <taxon>Cytophagia</taxon>
        <taxon>Cytophagales</taxon>
        <taxon>Cyclobacteriaceae</taxon>
        <taxon>Algoriphagus</taxon>
    </lineage>
</organism>
<name>A0A142EMD6_9BACT</name>
<evidence type="ECO:0000313" key="2">
    <source>
        <dbReference type="EMBL" id="AMQ56291.1"/>
    </source>
</evidence>
<keyword evidence="3" id="KW-1185">Reference proteome</keyword>
<dbReference type="OrthoDB" id="9809746at2"/>
<feature type="domain" description="Thioredoxin" evidence="1">
    <location>
        <begin position="15"/>
        <end position="173"/>
    </location>
</feature>
<reference evidence="3" key="1">
    <citation type="submission" date="2015-09" db="EMBL/GenBank/DDBJ databases">
        <title>Complete sequence of Algoriphagus sp. M8-2.</title>
        <authorList>
            <person name="Shintani M."/>
        </authorList>
    </citation>
    <scope>NUCLEOTIDE SEQUENCE [LARGE SCALE GENOMIC DNA]</scope>
    <source>
        <strain evidence="3">M8-2</strain>
    </source>
</reference>
<dbReference type="RefSeq" id="WP_067545548.1">
    <property type="nucleotide sequence ID" value="NZ_CP012836.1"/>
</dbReference>
<reference evidence="2 3" key="2">
    <citation type="journal article" date="2016" name="Genome Announc.">
        <title>Complete Genome Sequence of Algoriphagus sp. Strain M8-2, Isolated from a Brackish Lake.</title>
        <authorList>
            <person name="Muraguchi Y."/>
            <person name="Kushimoto K."/>
            <person name="Ohtsubo Y."/>
            <person name="Suzuki T."/>
            <person name="Dohra H."/>
            <person name="Kimbara K."/>
            <person name="Shintani M."/>
        </authorList>
    </citation>
    <scope>NUCLEOTIDE SEQUENCE [LARGE SCALE GENOMIC DNA]</scope>
    <source>
        <strain evidence="2 3">M8-2</strain>
    </source>
</reference>
<evidence type="ECO:0000313" key="3">
    <source>
        <dbReference type="Proteomes" id="UP000073816"/>
    </source>
</evidence>
<dbReference type="PANTHER" id="PTHR43640:SF1">
    <property type="entry name" value="THIOREDOXIN-DEPENDENT PEROXIREDOXIN"/>
    <property type="match status" value="1"/>
</dbReference>
<dbReference type="InterPro" id="IPR000866">
    <property type="entry name" value="AhpC/TSA"/>
</dbReference>
<dbReference type="InterPro" id="IPR013766">
    <property type="entry name" value="Thioredoxin_domain"/>
</dbReference>